<dbReference type="PANTHER" id="PTHR10881:SF46">
    <property type="entry name" value="GOLGIN SUBFAMILY A MEMBER 2"/>
    <property type="match status" value="1"/>
</dbReference>
<accession>A0ABN8B5Z3</accession>
<evidence type="ECO:0000256" key="1">
    <source>
        <dbReference type="ARBA" id="ARBA00023054"/>
    </source>
</evidence>
<proteinExistence type="predicted"/>
<sequence length="701" mass="82208">MDTRAAKLALARKKLKDHQEKKQVTVPKEELSEKSEEKIYKYCESTPIENEKKSKDNHIKHENIEISTSETDSIDLNVTELLISNKRNLEVQIAELQLKLASLESNLRQEINYHNDSKQKICYLETELQNLNNKYLYTMDQLQLQASNIKELNDKKSSLLDENNNLLEKLEFTKTILTAKETENASLHSQLDQLHRELDVTKLQLQQLLNGSNLYIPVSNDPESKRNDELLQKVEYLEQQLKVVQKERDQINVHYEQYATELNEQLKLVTSKNEDLSNQVYHLSNRENSLVDQISEMEIRIQNLQIKSLEYKEQPQILEKNENVEKNIDFNAVQNEYNVVQKQLEAMTTKYEQLQKAYAENERKIIELQEANKVSCSHENISITKLTADIASDKIAAQKATEQNKKLKTSMQELEEDFVKMSQDKLQLTEKITAEKFLNRELTIKLAECEDKCKDMHIKLMAKDEEMIRLQNNYRDLDKEYSELSKTIRKNTEKHDNNEYNQDTLVKEDTEINGKEDNENSMVSEDENKVLPHKHTNDLSCDFRRSSIPKEDAMIKLQERFLKIMSEVADLSDEKHRLEHIILQLQNETDTICEYVALYQQQRSLLKKRDDERSAQVKLFQIECDRLKRQLEELSGILIRFAEDEELAVYFQVESKKKEMDKVRSLLFNLKTNSLVDPKRSDLELSNVYPCNCCSGNLIDI</sequence>
<dbReference type="Pfam" id="PF15070">
    <property type="entry name" value="GOLGA2L5"/>
    <property type="match status" value="2"/>
</dbReference>
<gene>
    <name evidence="4" type="ORF">CHILSU_LOCUS8124</name>
</gene>
<protein>
    <recommendedName>
        <fullName evidence="3">Golgin subfamily A conserved domain-containing protein</fullName>
    </recommendedName>
</protein>
<evidence type="ECO:0000313" key="5">
    <source>
        <dbReference type="Proteomes" id="UP001153292"/>
    </source>
</evidence>
<name>A0ABN8B5Z3_CHISP</name>
<feature type="coiled-coil region" evidence="2">
    <location>
        <begin position="460"/>
        <end position="494"/>
    </location>
</feature>
<evidence type="ECO:0000313" key="4">
    <source>
        <dbReference type="EMBL" id="CAH0404777.1"/>
    </source>
</evidence>
<feature type="domain" description="Golgin subfamily A conserved" evidence="3">
    <location>
        <begin position="249"/>
        <end position="473"/>
    </location>
</feature>
<feature type="coiled-coil region" evidence="2">
    <location>
        <begin position="79"/>
        <end position="113"/>
    </location>
</feature>
<dbReference type="InterPro" id="IPR043976">
    <property type="entry name" value="GOLGA_cons_dom"/>
</dbReference>
<evidence type="ECO:0000256" key="2">
    <source>
        <dbReference type="SAM" id="Coils"/>
    </source>
</evidence>
<feature type="domain" description="Golgin subfamily A conserved" evidence="3">
    <location>
        <begin position="551"/>
        <end position="644"/>
    </location>
</feature>
<dbReference type="InterPro" id="IPR024858">
    <property type="entry name" value="GOLGA"/>
</dbReference>
<dbReference type="EMBL" id="OU963896">
    <property type="protein sequence ID" value="CAH0404777.1"/>
    <property type="molecule type" value="Genomic_DNA"/>
</dbReference>
<keyword evidence="1 2" id="KW-0175">Coiled coil</keyword>
<reference evidence="4" key="1">
    <citation type="submission" date="2021-12" db="EMBL/GenBank/DDBJ databases">
        <authorList>
            <person name="King R."/>
        </authorList>
    </citation>
    <scope>NUCLEOTIDE SEQUENCE</scope>
</reference>
<keyword evidence="5" id="KW-1185">Reference proteome</keyword>
<dbReference type="Proteomes" id="UP001153292">
    <property type="component" value="Chromosome 3"/>
</dbReference>
<dbReference type="PANTHER" id="PTHR10881">
    <property type="entry name" value="GOLGIN SUBFAMILY A MEMBER-RELATED"/>
    <property type="match status" value="1"/>
</dbReference>
<feature type="coiled-coil region" evidence="2">
    <location>
        <begin position="142"/>
        <end position="431"/>
    </location>
</feature>
<evidence type="ECO:0000259" key="3">
    <source>
        <dbReference type="Pfam" id="PF15070"/>
    </source>
</evidence>
<organism evidence="4 5">
    <name type="scientific">Chilo suppressalis</name>
    <name type="common">Asiatic rice borer moth</name>
    <dbReference type="NCBI Taxonomy" id="168631"/>
    <lineage>
        <taxon>Eukaryota</taxon>
        <taxon>Metazoa</taxon>
        <taxon>Ecdysozoa</taxon>
        <taxon>Arthropoda</taxon>
        <taxon>Hexapoda</taxon>
        <taxon>Insecta</taxon>
        <taxon>Pterygota</taxon>
        <taxon>Neoptera</taxon>
        <taxon>Endopterygota</taxon>
        <taxon>Lepidoptera</taxon>
        <taxon>Glossata</taxon>
        <taxon>Ditrysia</taxon>
        <taxon>Pyraloidea</taxon>
        <taxon>Crambidae</taxon>
        <taxon>Crambinae</taxon>
        <taxon>Chilo</taxon>
    </lineage>
</organism>